<dbReference type="Pfam" id="PF12976">
    <property type="entry name" value="DUF3860"/>
    <property type="match status" value="1"/>
</dbReference>
<reference evidence="1" key="1">
    <citation type="journal article" date="2015" name="Nature">
        <title>Complex archaea that bridge the gap between prokaryotes and eukaryotes.</title>
        <authorList>
            <person name="Spang A."/>
            <person name="Saw J.H."/>
            <person name="Jorgensen S.L."/>
            <person name="Zaremba-Niedzwiedzka K."/>
            <person name="Martijn J."/>
            <person name="Lind A.E."/>
            <person name="van Eijk R."/>
            <person name="Schleper C."/>
            <person name="Guy L."/>
            <person name="Ettema T.J."/>
        </authorList>
    </citation>
    <scope>NUCLEOTIDE SEQUENCE</scope>
</reference>
<dbReference type="Gene3D" id="1.10.10.10">
    <property type="entry name" value="Winged helix-like DNA-binding domain superfamily/Winged helix DNA-binding domain"/>
    <property type="match status" value="1"/>
</dbReference>
<dbReference type="AlphaFoldDB" id="A0A0F9RC02"/>
<dbReference type="SUPFAM" id="SSF46785">
    <property type="entry name" value="Winged helix' DNA-binding domain"/>
    <property type="match status" value="1"/>
</dbReference>
<organism evidence="1">
    <name type="scientific">marine sediment metagenome</name>
    <dbReference type="NCBI Taxonomy" id="412755"/>
    <lineage>
        <taxon>unclassified sequences</taxon>
        <taxon>metagenomes</taxon>
        <taxon>ecological metagenomes</taxon>
    </lineage>
</organism>
<name>A0A0F9RC02_9ZZZZ</name>
<protein>
    <submittedName>
        <fullName evidence="1">Uncharacterized protein</fullName>
    </submittedName>
</protein>
<dbReference type="EMBL" id="LAZR01003782">
    <property type="protein sequence ID" value="KKN14793.1"/>
    <property type="molecule type" value="Genomic_DNA"/>
</dbReference>
<evidence type="ECO:0000313" key="1">
    <source>
        <dbReference type="EMBL" id="KKN14793.1"/>
    </source>
</evidence>
<dbReference type="InterPro" id="IPR024619">
    <property type="entry name" value="DUF3860"/>
</dbReference>
<proteinExistence type="predicted"/>
<accession>A0A0F9RC02</accession>
<comment type="caution">
    <text evidence="1">The sequence shown here is derived from an EMBL/GenBank/DDBJ whole genome shotgun (WGS) entry which is preliminary data.</text>
</comment>
<sequence length="85" mass="9553">MTTKPLLIGKTARLRAKIVEYLRGGPPRTSNEIRDHINKTLVHGTSKAVLNNILGKDPRFVKVGTTQNVNVSKRVYVISVWELDE</sequence>
<gene>
    <name evidence="1" type="ORF">LCGC14_0992620</name>
</gene>
<dbReference type="InterPro" id="IPR036390">
    <property type="entry name" value="WH_DNA-bd_sf"/>
</dbReference>
<dbReference type="InterPro" id="IPR036388">
    <property type="entry name" value="WH-like_DNA-bd_sf"/>
</dbReference>